<dbReference type="Proteomes" id="UP000828048">
    <property type="component" value="Chromosome 6"/>
</dbReference>
<dbReference type="EMBL" id="CM037156">
    <property type="protein sequence ID" value="KAH7836774.1"/>
    <property type="molecule type" value="Genomic_DNA"/>
</dbReference>
<name>A0ACB7X859_9ERIC</name>
<evidence type="ECO:0000313" key="2">
    <source>
        <dbReference type="Proteomes" id="UP000828048"/>
    </source>
</evidence>
<evidence type="ECO:0000313" key="1">
    <source>
        <dbReference type="EMBL" id="KAH7836774.1"/>
    </source>
</evidence>
<keyword evidence="2" id="KW-1185">Reference proteome</keyword>
<comment type="caution">
    <text evidence="1">The sequence shown here is derived from an EMBL/GenBank/DDBJ whole genome shotgun (WGS) entry which is preliminary data.</text>
</comment>
<sequence>MAVAGLQSVSVLDSTSRQWGNHDRPSTRASSLLQMWREIEGEHVVSHSQVTVGDRRQPSIDVSNADLSNPYLLEKQDSDSGHDDENSSSSELSTDFGEAERGRVRQIFQEWTNSGMRGHASNVYPLNNYSRGRMTSQQREEQAPEIGDQTERGHDGYVANSCEIGARRNLRKLCGRQALLDLLARAERERQRELQYLLECRPVSEFAHRNRIQTLLRGRFLQSGRLVLDERPSSMPPSELGLLRQQHTVSGIREGFLARLENFHGQSTHAESDDSYSNDINDFMNVRTQTNSSLEDVDAIQEQSQPIDGEGDINQLPTVPSEGNAGLDTNCQEIPTVPSEGNAGQDTNCQETNTPEEQQVGFSGNEDSQEQQSSNSTVVEIRDGLGGNTDENSVVSIENVWSETSGNEIEQQCFPLRDCEVFHEQNSHRSGERDTYALSNHVHVDEIYAIEDMNGPNTSAQVEQGPEPVTDNEDNDSRQPDNLGFSGWRDDNAEGTEGNWSEGTARQWYREMLGTEGEELDNMQDLDEQWHEGGPQDAMDVFLEGPSPLQATPVGRLETSSYFPDDDNVYSSEIRELLSRRSVSNLLQSDFRESLDQLIQSYAERQTHASVDWEMDEPSPSLREVERNVQQSGGQNLGLSGVSEMAPVISPSPAVGPYQPFWDLELQEDNWVRNNMQQRLGIEWEIINDLRIDMARLQQRMDNMQRMLEACMDMQIELQRSVRQEVSAALNRSASSTDCDNSLQEDESKWEHLRKGLCCICCDNTIDSLLYRCGHMCTCSKCADKLVQGKGKCPMCRAPLLVHSIQEVGFLICCLNPNKFIAQTSFWIK</sequence>
<proteinExistence type="predicted"/>
<organism evidence="1 2">
    <name type="scientific">Vaccinium darrowii</name>
    <dbReference type="NCBI Taxonomy" id="229202"/>
    <lineage>
        <taxon>Eukaryota</taxon>
        <taxon>Viridiplantae</taxon>
        <taxon>Streptophyta</taxon>
        <taxon>Embryophyta</taxon>
        <taxon>Tracheophyta</taxon>
        <taxon>Spermatophyta</taxon>
        <taxon>Magnoliopsida</taxon>
        <taxon>eudicotyledons</taxon>
        <taxon>Gunneridae</taxon>
        <taxon>Pentapetalae</taxon>
        <taxon>asterids</taxon>
        <taxon>Ericales</taxon>
        <taxon>Ericaceae</taxon>
        <taxon>Vaccinioideae</taxon>
        <taxon>Vaccinieae</taxon>
        <taxon>Vaccinium</taxon>
    </lineage>
</organism>
<protein>
    <submittedName>
        <fullName evidence="1">Uncharacterized protein</fullName>
    </submittedName>
</protein>
<gene>
    <name evidence="1" type="ORF">Vadar_005504</name>
</gene>
<reference evidence="1 2" key="1">
    <citation type="journal article" date="2021" name="Hortic Res">
        <title>High-quality reference genome and annotation aids understanding of berry development for evergreen blueberry (Vaccinium darrowii).</title>
        <authorList>
            <person name="Yu J."/>
            <person name="Hulse-Kemp A.M."/>
            <person name="Babiker E."/>
            <person name="Staton M."/>
        </authorList>
    </citation>
    <scope>NUCLEOTIDE SEQUENCE [LARGE SCALE GENOMIC DNA]</scope>
    <source>
        <strain evidence="2">cv. NJ 8807/NJ 8810</strain>
        <tissue evidence="1">Young leaf</tissue>
    </source>
</reference>
<accession>A0ACB7X859</accession>